<evidence type="ECO:0000313" key="10">
    <source>
        <dbReference type="EMBL" id="MFH4975967.1"/>
    </source>
</evidence>
<dbReference type="AlphaFoldDB" id="A0ABD6EHD1"/>
<feature type="compositionally biased region" description="Polar residues" evidence="8">
    <location>
        <begin position="419"/>
        <end position="434"/>
    </location>
</feature>
<feature type="domain" description="C2H2-type" evidence="9">
    <location>
        <begin position="358"/>
        <end position="385"/>
    </location>
</feature>
<evidence type="ECO:0000256" key="8">
    <source>
        <dbReference type="SAM" id="MobiDB-lite"/>
    </source>
</evidence>
<feature type="compositionally biased region" description="Acidic residues" evidence="8">
    <location>
        <begin position="764"/>
        <end position="773"/>
    </location>
</feature>
<comment type="caution">
    <text evidence="10">The sequence shown here is derived from an EMBL/GenBank/DDBJ whole genome shotgun (WGS) entry which is preliminary data.</text>
</comment>
<feature type="region of interest" description="Disordered" evidence="8">
    <location>
        <begin position="904"/>
        <end position="931"/>
    </location>
</feature>
<evidence type="ECO:0000256" key="7">
    <source>
        <dbReference type="PROSITE-ProRule" id="PRU00042"/>
    </source>
</evidence>
<dbReference type="SUPFAM" id="SSF57667">
    <property type="entry name" value="beta-beta-alpha zinc fingers"/>
    <property type="match status" value="3"/>
</dbReference>
<proteinExistence type="predicted"/>
<keyword evidence="6" id="KW-0539">Nucleus</keyword>
<dbReference type="PROSITE" id="PS50157">
    <property type="entry name" value="ZINC_FINGER_C2H2_2"/>
    <property type="match status" value="3"/>
</dbReference>
<gene>
    <name evidence="10" type="ORF">AB6A40_002676</name>
</gene>
<comment type="subcellular location">
    <subcellularLocation>
        <location evidence="1">Nucleus</location>
    </subcellularLocation>
</comment>
<accession>A0ABD6EHD1</accession>
<dbReference type="PROSITE" id="PS00028">
    <property type="entry name" value="ZINC_FINGER_C2H2_1"/>
    <property type="match status" value="3"/>
</dbReference>
<dbReference type="PANTHER" id="PTHR24406">
    <property type="entry name" value="TRANSCRIPTIONAL REPRESSOR CTCFL-RELATED"/>
    <property type="match status" value="1"/>
</dbReference>
<dbReference type="GO" id="GO:0005634">
    <property type="term" value="C:nucleus"/>
    <property type="evidence" value="ECO:0007669"/>
    <property type="project" value="UniProtKB-SubCell"/>
</dbReference>
<keyword evidence="4 7" id="KW-0863">Zinc-finger</keyword>
<evidence type="ECO:0000256" key="3">
    <source>
        <dbReference type="ARBA" id="ARBA00022737"/>
    </source>
</evidence>
<evidence type="ECO:0000256" key="6">
    <source>
        <dbReference type="ARBA" id="ARBA00023242"/>
    </source>
</evidence>
<reference evidence="10 11" key="1">
    <citation type="submission" date="2024-08" db="EMBL/GenBank/DDBJ databases">
        <title>Gnathostoma spinigerum genome.</title>
        <authorList>
            <person name="Gonzalez-Bertolin B."/>
            <person name="Monzon S."/>
            <person name="Zaballos A."/>
            <person name="Jimenez P."/>
            <person name="Dekumyoy P."/>
            <person name="Varona S."/>
            <person name="Cuesta I."/>
            <person name="Sumanam S."/>
            <person name="Adisakwattana P."/>
            <person name="Gasser R.B."/>
            <person name="Hernandez-Gonzalez A."/>
            <person name="Young N.D."/>
            <person name="Perteguer M.J."/>
        </authorList>
    </citation>
    <scope>NUCLEOTIDE SEQUENCE [LARGE SCALE GENOMIC DNA]</scope>
    <source>
        <strain evidence="10">AL3</strain>
        <tissue evidence="10">Liver</tissue>
    </source>
</reference>
<evidence type="ECO:0000313" key="11">
    <source>
        <dbReference type="Proteomes" id="UP001608902"/>
    </source>
</evidence>
<feature type="region of interest" description="Disordered" evidence="8">
    <location>
        <begin position="1036"/>
        <end position="1079"/>
    </location>
</feature>
<feature type="region of interest" description="Disordered" evidence="8">
    <location>
        <begin position="947"/>
        <end position="974"/>
    </location>
</feature>
<organism evidence="10 11">
    <name type="scientific">Gnathostoma spinigerum</name>
    <dbReference type="NCBI Taxonomy" id="75299"/>
    <lineage>
        <taxon>Eukaryota</taxon>
        <taxon>Metazoa</taxon>
        <taxon>Ecdysozoa</taxon>
        <taxon>Nematoda</taxon>
        <taxon>Chromadorea</taxon>
        <taxon>Rhabditida</taxon>
        <taxon>Spirurina</taxon>
        <taxon>Gnathostomatomorpha</taxon>
        <taxon>Gnathostomatoidea</taxon>
        <taxon>Gnathostomatidae</taxon>
        <taxon>Gnathostoma</taxon>
    </lineage>
</organism>
<evidence type="ECO:0000256" key="5">
    <source>
        <dbReference type="ARBA" id="ARBA00022833"/>
    </source>
</evidence>
<evidence type="ECO:0000256" key="1">
    <source>
        <dbReference type="ARBA" id="ARBA00004123"/>
    </source>
</evidence>
<dbReference type="Pfam" id="PF00096">
    <property type="entry name" value="zf-C2H2"/>
    <property type="match status" value="2"/>
</dbReference>
<dbReference type="InterPro" id="IPR036236">
    <property type="entry name" value="Znf_C2H2_sf"/>
</dbReference>
<keyword evidence="2" id="KW-0479">Metal-binding</keyword>
<feature type="domain" description="C2H2-type" evidence="9">
    <location>
        <begin position="579"/>
        <end position="607"/>
    </location>
</feature>
<dbReference type="GO" id="GO:0008270">
    <property type="term" value="F:zinc ion binding"/>
    <property type="evidence" value="ECO:0007669"/>
    <property type="project" value="UniProtKB-KW"/>
</dbReference>
<feature type="compositionally biased region" description="Polar residues" evidence="8">
    <location>
        <begin position="451"/>
        <end position="467"/>
    </location>
</feature>
<dbReference type="Gene3D" id="3.30.160.60">
    <property type="entry name" value="Classic Zinc Finger"/>
    <property type="match status" value="2"/>
</dbReference>
<feature type="domain" description="C2H2-type" evidence="9">
    <location>
        <begin position="205"/>
        <end position="227"/>
    </location>
</feature>
<feature type="region of interest" description="Disordered" evidence="8">
    <location>
        <begin position="764"/>
        <end position="787"/>
    </location>
</feature>
<dbReference type="EMBL" id="JBGFUD010001223">
    <property type="protein sequence ID" value="MFH4975967.1"/>
    <property type="molecule type" value="Genomic_DNA"/>
</dbReference>
<evidence type="ECO:0000256" key="2">
    <source>
        <dbReference type="ARBA" id="ARBA00022723"/>
    </source>
</evidence>
<dbReference type="InterPro" id="IPR013087">
    <property type="entry name" value="Znf_C2H2_type"/>
</dbReference>
<evidence type="ECO:0000256" key="4">
    <source>
        <dbReference type="ARBA" id="ARBA00022771"/>
    </source>
</evidence>
<name>A0ABD6EHD1_9BILA</name>
<dbReference type="Proteomes" id="UP001608902">
    <property type="component" value="Unassembled WGS sequence"/>
</dbReference>
<dbReference type="SMART" id="SM00355">
    <property type="entry name" value="ZnF_C2H2"/>
    <property type="match status" value="7"/>
</dbReference>
<feature type="compositionally biased region" description="Basic and acidic residues" evidence="8">
    <location>
        <begin position="1069"/>
        <end position="1079"/>
    </location>
</feature>
<sequence>MVSSEKSRGDEQQTNKRCSVSKLVIPKEEAHVQINPDINSESSVTVIVDENGQVVEQGDGADIELIEEDTIGQIIQGDNGEYFVLVDESAPDIEIDRLNNVQVLVNDDGTETLVLEKDQEFIDNGGNISHSRTVLAETEDGTYEVVQLDDGEIEDRIKSITDTLPEDTVTTADTTGMESLFQLDDNFGPVPQGMKLRRNRVYGSCRCPECGQSFVNTARLERHLAVHQVFGSFLCPLCSKTYKYEYNLFYHWRRTCRDLNELVPIEDRRNMDVNALRQLVENVAQKKSEMTPVEIGINRNMLFATSPLARLEMPATSASRGKPCRLCGVIILSSHMDRHLTIHRGEAIANERAACGGYYCDLCGLLFRRYSNLIKHWRTGCPEIQQNLPEDQEIVLDDEGLLQMIMNLMKRYSDKSEGDNQNNSAVVSDITSNSQRDEKPTLVQTDEDSAVSLNTESHPEVGTSTADDATDDIKSDHLMSSHERINLASSVSTNASSNIGNSTCVTELPYAQNDRNVDVKSVQGSQAVECNNRWTKEEDVVFADDFGDDEEAVVICEEGSVGSLGSHFRSKWSLHGGPVSCPECCRSFANAGRLERHLAGFHASFGSHHCILCGNRFKYDYNLLYHYRRSCPYTKAFIDLSLRESIDATSLRKLVRTLSTKECTLNSSFALQARFPNHRQLVRYPAPVNKPPPHLLVPRPGLHDGKSCPICSIIFYGIDAIERHMKAAHPVEYDEWNWSSENNSNIIIDHDGRRILLQDFTEEADNAEQEETDPPPTLTAEQPAEQPNIVSDKVAVTVRRQHHIIEDEDGTERLVDDDGIEYNDGDGQEIEVHVDDIADVQRLIDTGQLHVRHGDQIILVQSDGLDDLGNEISDEQIIQESGATRIYTATEGFEVRRDRISTVLEQKDTDGSQTTQKESQKKQNTQQASDEGLEVAAILSGMKENETIHNESPKKSLATEAHCSGGPVVDAQKQPIPSADQQVINDDEVASTSLCAGSENKVTRAGCLNQAQQTFSKDHYSETFSVISNSVSLEVKKRPSNTDISSQEDHFSSTKRQRTSAGHSGTHSAAEHCRSSALL</sequence>
<feature type="region of interest" description="Disordered" evidence="8">
    <location>
        <begin position="413"/>
        <end position="472"/>
    </location>
</feature>
<feature type="compositionally biased region" description="Low complexity" evidence="8">
    <location>
        <begin position="913"/>
        <end position="927"/>
    </location>
</feature>
<evidence type="ECO:0000259" key="9">
    <source>
        <dbReference type="PROSITE" id="PS50157"/>
    </source>
</evidence>
<keyword evidence="5" id="KW-0862">Zinc</keyword>
<keyword evidence="11" id="KW-1185">Reference proteome</keyword>
<keyword evidence="3" id="KW-0677">Repeat</keyword>
<dbReference type="InterPro" id="IPR050888">
    <property type="entry name" value="ZnF_C2H2-type_TF"/>
</dbReference>
<protein>
    <recommendedName>
        <fullName evidence="9">C2H2-type domain-containing protein</fullName>
    </recommendedName>
</protein>